<feature type="domain" description="Cupin type-2" evidence="1">
    <location>
        <begin position="16"/>
        <end position="84"/>
    </location>
</feature>
<name>A0ABY2BJB5_9ACTN</name>
<gene>
    <name evidence="2" type="ORF">EV644_1066</name>
</gene>
<proteinExistence type="predicted"/>
<dbReference type="Proteomes" id="UP000295818">
    <property type="component" value="Unassembled WGS sequence"/>
</dbReference>
<evidence type="ECO:0000313" key="3">
    <source>
        <dbReference type="Proteomes" id="UP000295818"/>
    </source>
</evidence>
<dbReference type="Gene3D" id="2.60.120.10">
    <property type="entry name" value="Jelly Rolls"/>
    <property type="match status" value="1"/>
</dbReference>
<reference evidence="2 3" key="1">
    <citation type="journal article" date="2015" name="Stand. Genomic Sci.">
        <title>Genomic Encyclopedia of Bacterial and Archaeal Type Strains, Phase III: the genomes of soil and plant-associated and newly described type strains.</title>
        <authorList>
            <person name="Whitman W.B."/>
            <person name="Woyke T."/>
            <person name="Klenk H.P."/>
            <person name="Zhou Y."/>
            <person name="Lilburn T.G."/>
            <person name="Beck B.J."/>
            <person name="De Vos P."/>
            <person name="Vandamme P."/>
            <person name="Eisen J.A."/>
            <person name="Garrity G."/>
            <person name="Hugenholtz P."/>
            <person name="Kyrpides N.C."/>
        </authorList>
    </citation>
    <scope>NUCLEOTIDE SEQUENCE [LARGE SCALE GENOMIC DNA]</scope>
    <source>
        <strain evidence="2 3">VKM Ac-2538</strain>
    </source>
</reference>
<protein>
    <submittedName>
        <fullName evidence="2">Cupin domain</fullName>
    </submittedName>
</protein>
<evidence type="ECO:0000259" key="1">
    <source>
        <dbReference type="Pfam" id="PF07883"/>
    </source>
</evidence>
<dbReference type="EMBL" id="SLWM01000006">
    <property type="protein sequence ID" value="TCO22699.1"/>
    <property type="molecule type" value="Genomic_DNA"/>
</dbReference>
<evidence type="ECO:0000313" key="2">
    <source>
        <dbReference type="EMBL" id="TCO22699.1"/>
    </source>
</evidence>
<dbReference type="SUPFAM" id="SSF51182">
    <property type="entry name" value="RmlC-like cupins"/>
    <property type="match status" value="1"/>
</dbReference>
<dbReference type="RefSeq" id="WP_132189433.1">
    <property type="nucleotide sequence ID" value="NZ_SLWM01000006.1"/>
</dbReference>
<dbReference type="PANTHER" id="PTHR36440:SF1">
    <property type="entry name" value="PUTATIVE (AFU_ORTHOLOGUE AFUA_8G07350)-RELATED"/>
    <property type="match status" value="1"/>
</dbReference>
<sequence length="158" mass="17364">MLSGEQTGGQIGLVEAMVPPGGGPPPHIHERTDETFYMVNGELEFLSGDETFTASSGDVVFLPRGNVHRFHNPGIRPATLVFIYPVARRQCSWRAATSRSPASRCSPGDPSELTNACSGCSRRTTPFCRLHLDARDRRTWCSARYIASATLKSRRPET</sequence>
<dbReference type="Pfam" id="PF07883">
    <property type="entry name" value="Cupin_2"/>
    <property type="match status" value="1"/>
</dbReference>
<dbReference type="InterPro" id="IPR014710">
    <property type="entry name" value="RmlC-like_jellyroll"/>
</dbReference>
<dbReference type="InterPro" id="IPR013096">
    <property type="entry name" value="Cupin_2"/>
</dbReference>
<keyword evidence="3" id="KW-1185">Reference proteome</keyword>
<dbReference type="InterPro" id="IPR053146">
    <property type="entry name" value="QDO-like"/>
</dbReference>
<dbReference type="InterPro" id="IPR011051">
    <property type="entry name" value="RmlC_Cupin_sf"/>
</dbReference>
<organism evidence="2 3">
    <name type="scientific">Kribbella orskensis</name>
    <dbReference type="NCBI Taxonomy" id="2512216"/>
    <lineage>
        <taxon>Bacteria</taxon>
        <taxon>Bacillati</taxon>
        <taxon>Actinomycetota</taxon>
        <taxon>Actinomycetes</taxon>
        <taxon>Propionibacteriales</taxon>
        <taxon>Kribbellaceae</taxon>
        <taxon>Kribbella</taxon>
    </lineage>
</organism>
<dbReference type="PANTHER" id="PTHR36440">
    <property type="entry name" value="PUTATIVE (AFU_ORTHOLOGUE AFUA_8G07350)-RELATED"/>
    <property type="match status" value="1"/>
</dbReference>
<accession>A0ABY2BJB5</accession>
<comment type="caution">
    <text evidence="2">The sequence shown here is derived from an EMBL/GenBank/DDBJ whole genome shotgun (WGS) entry which is preliminary data.</text>
</comment>